<dbReference type="Proteomes" id="UP000499080">
    <property type="component" value="Unassembled WGS sequence"/>
</dbReference>
<dbReference type="OrthoDB" id="10308245at2759"/>
<comment type="caution">
    <text evidence="2">The sequence shown here is derived from an EMBL/GenBank/DDBJ whole genome shotgun (WGS) entry which is preliminary data.</text>
</comment>
<reference evidence="2 3" key="1">
    <citation type="journal article" date="2019" name="Sci. Rep.">
        <title>Orb-weaving spider Araneus ventricosus genome elucidates the spidroin gene catalogue.</title>
        <authorList>
            <person name="Kono N."/>
            <person name="Nakamura H."/>
            <person name="Ohtoshi R."/>
            <person name="Moran D.A.P."/>
            <person name="Shinohara A."/>
            <person name="Yoshida Y."/>
            <person name="Fujiwara M."/>
            <person name="Mori M."/>
            <person name="Tomita M."/>
            <person name="Arakawa K."/>
        </authorList>
    </citation>
    <scope>NUCLEOTIDE SEQUENCE [LARGE SCALE GENOMIC DNA]</scope>
</reference>
<name>A0A4Y2B5B5_ARAVE</name>
<accession>A0A4Y2B5B5</accession>
<protein>
    <recommendedName>
        <fullName evidence="4">DUF19 domain-containing protein</fullName>
    </recommendedName>
</protein>
<proteinExistence type="predicted"/>
<dbReference type="AlphaFoldDB" id="A0A4Y2B5B5"/>
<feature type="chain" id="PRO_5021448803" description="DUF19 domain-containing protein" evidence="1">
    <location>
        <begin position="21"/>
        <end position="208"/>
    </location>
</feature>
<dbReference type="EMBL" id="BGPR01000052">
    <property type="protein sequence ID" value="GBL87233.1"/>
    <property type="molecule type" value="Genomic_DNA"/>
</dbReference>
<keyword evidence="1" id="KW-0732">Signal</keyword>
<keyword evidence="3" id="KW-1185">Reference proteome</keyword>
<evidence type="ECO:0000313" key="2">
    <source>
        <dbReference type="EMBL" id="GBL87233.1"/>
    </source>
</evidence>
<evidence type="ECO:0000256" key="1">
    <source>
        <dbReference type="SAM" id="SignalP"/>
    </source>
</evidence>
<sequence>MWNLPVIITLIIAITSPKWSVGVPCSDETLRDCEAEILKYLHSVDETGYDAFCEDLRNDSNCPRLVPEDCKKHFPAASTLYTVFMERMHTWCNRSSEDRRIWFKVGFCATKNPKDFHKCFKMRTIKNETESPDQQSIDCEFYDFLYCMSEQVLKKCGEEREFLSKYIEASVHESYQEYCKGSTGNINNYWILDLLAFLSLLLSHKFLH</sequence>
<feature type="signal peptide" evidence="1">
    <location>
        <begin position="1"/>
        <end position="20"/>
    </location>
</feature>
<organism evidence="2 3">
    <name type="scientific">Araneus ventricosus</name>
    <name type="common">Orbweaver spider</name>
    <name type="synonym">Epeira ventricosa</name>
    <dbReference type="NCBI Taxonomy" id="182803"/>
    <lineage>
        <taxon>Eukaryota</taxon>
        <taxon>Metazoa</taxon>
        <taxon>Ecdysozoa</taxon>
        <taxon>Arthropoda</taxon>
        <taxon>Chelicerata</taxon>
        <taxon>Arachnida</taxon>
        <taxon>Araneae</taxon>
        <taxon>Araneomorphae</taxon>
        <taxon>Entelegynae</taxon>
        <taxon>Araneoidea</taxon>
        <taxon>Araneidae</taxon>
        <taxon>Araneus</taxon>
    </lineage>
</organism>
<evidence type="ECO:0008006" key="4">
    <source>
        <dbReference type="Google" id="ProtNLM"/>
    </source>
</evidence>
<evidence type="ECO:0000313" key="3">
    <source>
        <dbReference type="Proteomes" id="UP000499080"/>
    </source>
</evidence>
<gene>
    <name evidence="2" type="ORF">AVEN_270511_1</name>
</gene>